<dbReference type="InterPro" id="IPR027417">
    <property type="entry name" value="P-loop_NTPase"/>
</dbReference>
<dbReference type="Pfam" id="PF00005">
    <property type="entry name" value="ABC_tran"/>
    <property type="match status" value="1"/>
</dbReference>
<dbReference type="Gene3D" id="3.40.50.300">
    <property type="entry name" value="P-loop containing nucleotide triphosphate hydrolases"/>
    <property type="match status" value="1"/>
</dbReference>
<dbReference type="PROSITE" id="PS50893">
    <property type="entry name" value="ABC_TRANSPORTER_2"/>
    <property type="match status" value="1"/>
</dbReference>
<organism evidence="5 6">
    <name type="scientific">Limosilactobacillus reuteri</name>
    <name type="common">Lactobacillus reuteri</name>
    <dbReference type="NCBI Taxonomy" id="1598"/>
    <lineage>
        <taxon>Bacteria</taxon>
        <taxon>Bacillati</taxon>
        <taxon>Bacillota</taxon>
        <taxon>Bacilli</taxon>
        <taxon>Lactobacillales</taxon>
        <taxon>Lactobacillaceae</taxon>
        <taxon>Limosilactobacillus</taxon>
    </lineage>
</organism>
<dbReference type="PANTHER" id="PTHR42711:SF13">
    <property type="entry name" value="ABC TRANSPORTER, ATP-BINDING PROTEIN"/>
    <property type="match status" value="1"/>
</dbReference>
<dbReference type="GO" id="GO:0016887">
    <property type="term" value="F:ATP hydrolysis activity"/>
    <property type="evidence" value="ECO:0007669"/>
    <property type="project" value="InterPro"/>
</dbReference>
<reference evidence="5 6" key="1">
    <citation type="submission" date="2019-11" db="EMBL/GenBank/DDBJ databases">
        <title>Draft genome sequence of 12 host-associated Lactobacillus reuteri rodent strains.</title>
        <authorList>
            <person name="Zhang S."/>
            <person name="Ozcam M."/>
            <person name="Van Pijkeren J.P."/>
        </authorList>
    </citation>
    <scope>NUCLEOTIDE SEQUENCE [LARGE SCALE GENOMIC DNA]</scope>
    <source>
        <strain evidence="5 6">L1604-1</strain>
    </source>
</reference>
<gene>
    <name evidence="5" type="ORF">GIX80_09650</name>
</gene>
<dbReference type="Proteomes" id="UP000441557">
    <property type="component" value="Unassembled WGS sequence"/>
</dbReference>
<dbReference type="GO" id="GO:0005524">
    <property type="term" value="F:ATP binding"/>
    <property type="evidence" value="ECO:0007669"/>
    <property type="project" value="UniProtKB-KW"/>
</dbReference>
<evidence type="ECO:0000256" key="3">
    <source>
        <dbReference type="ARBA" id="ARBA00022840"/>
    </source>
</evidence>
<evidence type="ECO:0000256" key="2">
    <source>
        <dbReference type="ARBA" id="ARBA00022741"/>
    </source>
</evidence>
<keyword evidence="3 5" id="KW-0067">ATP-binding</keyword>
<accession>A0AB36AGP9</accession>
<dbReference type="SUPFAM" id="SSF52540">
    <property type="entry name" value="P-loop containing nucleoside triphosphate hydrolases"/>
    <property type="match status" value="1"/>
</dbReference>
<dbReference type="EMBL" id="WJMZ01000017">
    <property type="protein sequence ID" value="MRG84631.1"/>
    <property type="molecule type" value="Genomic_DNA"/>
</dbReference>
<evidence type="ECO:0000313" key="5">
    <source>
        <dbReference type="EMBL" id="MRG84631.1"/>
    </source>
</evidence>
<proteinExistence type="predicted"/>
<name>A0AB36AGP9_LIMRT</name>
<evidence type="ECO:0000256" key="1">
    <source>
        <dbReference type="ARBA" id="ARBA00022448"/>
    </source>
</evidence>
<dbReference type="InterPro" id="IPR050763">
    <property type="entry name" value="ABC_transporter_ATP-binding"/>
</dbReference>
<protein>
    <submittedName>
        <fullName evidence="5">ATP-binding cassette domain-containing protein</fullName>
    </submittedName>
</protein>
<dbReference type="CDD" id="cd03230">
    <property type="entry name" value="ABC_DR_subfamily_A"/>
    <property type="match status" value="1"/>
</dbReference>
<keyword evidence="2" id="KW-0547">Nucleotide-binding</keyword>
<evidence type="ECO:0000259" key="4">
    <source>
        <dbReference type="PROSITE" id="PS50893"/>
    </source>
</evidence>
<keyword evidence="1" id="KW-0813">Transport</keyword>
<dbReference type="SMART" id="SM00382">
    <property type="entry name" value="AAA"/>
    <property type="match status" value="1"/>
</dbReference>
<dbReference type="InterPro" id="IPR003439">
    <property type="entry name" value="ABC_transporter-like_ATP-bd"/>
</dbReference>
<dbReference type="PANTHER" id="PTHR42711">
    <property type="entry name" value="ABC TRANSPORTER ATP-BINDING PROTEIN"/>
    <property type="match status" value="1"/>
</dbReference>
<dbReference type="InterPro" id="IPR003593">
    <property type="entry name" value="AAA+_ATPase"/>
</dbReference>
<comment type="caution">
    <text evidence="5">The sequence shown here is derived from an EMBL/GenBank/DDBJ whole genome shotgun (WGS) entry which is preliminary data.</text>
</comment>
<evidence type="ECO:0000313" key="6">
    <source>
        <dbReference type="Proteomes" id="UP000441557"/>
    </source>
</evidence>
<dbReference type="RefSeq" id="WP_065867266.1">
    <property type="nucleotide sequence ID" value="NZ_JAJAOY010000119.1"/>
</dbReference>
<dbReference type="AlphaFoldDB" id="A0AB36AGP9"/>
<feature type="domain" description="ABC transporter" evidence="4">
    <location>
        <begin position="5"/>
        <end position="230"/>
    </location>
</feature>
<sequence>MKETIKVNNLTKKFNNNLALNKLTFSVHTGEIFGFLGPSGAGKTTAIKILTGQLSYDDGDLTILGQTPNNFKKIANQVGVVSDTSGFYEKLSIYDNLLAYCKLFSVTRTRLNTLLKQVNLYNQRKTIVEKASTGMKQRFLLVRAIIHQPKLLFLDEPTSGLDPTTVKRIHELLVNLKKSGTTIFLTTHNMHEATLLCDHLVLLNNGRLVEQGNPKNLIIKYNSEKKVILTYKDGTNELIPFINLKTIDDFSRIETIHSCEPSLNDIFVTLTGGNLND</sequence>